<feature type="domain" description="J" evidence="2">
    <location>
        <begin position="28"/>
        <end position="93"/>
    </location>
</feature>
<evidence type="ECO:0000313" key="3">
    <source>
        <dbReference type="EMBL" id="JAT91736.1"/>
    </source>
</evidence>
<dbReference type="InterPro" id="IPR001623">
    <property type="entry name" value="DnaJ_domain"/>
</dbReference>
<evidence type="ECO:0000256" key="1">
    <source>
        <dbReference type="SAM" id="Phobius"/>
    </source>
</evidence>
<evidence type="ECO:0000259" key="2">
    <source>
        <dbReference type="PROSITE" id="PS50076"/>
    </source>
</evidence>
<keyword evidence="1" id="KW-0472">Membrane</keyword>
<dbReference type="InterPro" id="IPR053025">
    <property type="entry name" value="Mito_ATP_Synthase-Asso"/>
</dbReference>
<dbReference type="PROSITE" id="PS00636">
    <property type="entry name" value="DNAJ_1"/>
    <property type="match status" value="1"/>
</dbReference>
<dbReference type="Pfam" id="PF00226">
    <property type="entry name" value="DnaJ"/>
    <property type="match status" value="1"/>
</dbReference>
<sequence>MRARAVEFPRATCCIVLSRRLASNAKRTFYDILEVSPNAKQNEIKAAYYRLSMRHHPDKNKGSSAANERFQEITAAYDTLSNESLRATYDERIGTAPQRAATFHARKPTQRQTPMSGRTHIYNFDEFYKQHYGDAVHSYQVRKKKYEDYLRNEEAKRERGGGIALTLTVVLLIAMIALLDWDLGQDVPTPPQAEKREK</sequence>
<dbReference type="Gene3D" id="1.10.287.110">
    <property type="entry name" value="DnaJ domain"/>
    <property type="match status" value="1"/>
</dbReference>
<dbReference type="PROSITE" id="PS50076">
    <property type="entry name" value="DNAJ_2"/>
    <property type="match status" value="1"/>
</dbReference>
<dbReference type="EMBL" id="GFAC01007452">
    <property type="protein sequence ID" value="JAT91736.1"/>
    <property type="molecule type" value="mRNA"/>
</dbReference>
<dbReference type="SUPFAM" id="SSF46565">
    <property type="entry name" value="Chaperone J-domain"/>
    <property type="match status" value="1"/>
</dbReference>
<proteinExistence type="evidence at transcript level"/>
<accession>A0A1E1WY82</accession>
<keyword evidence="1" id="KW-1133">Transmembrane helix</keyword>
<dbReference type="SMART" id="SM00271">
    <property type="entry name" value="DnaJ"/>
    <property type="match status" value="1"/>
</dbReference>
<dbReference type="PANTHER" id="PTHR44873">
    <property type="entry name" value="DNAJ HOMOLOG SUBFAMILY C MEMBER 30, MITOCHONDRIAL"/>
    <property type="match status" value="1"/>
</dbReference>
<dbReference type="PRINTS" id="PR00625">
    <property type="entry name" value="JDOMAIN"/>
</dbReference>
<reference evidence="3" key="1">
    <citation type="journal article" date="2017" name="Front. Cell. Infect. Microbiol.">
        <title>The Distinct Transcriptional Response of the Midgut of Amblyomma sculptum and Amblyomma aureolatum Ticks to Rickettsia rickettsii Correlates to Their Differences in Susceptibility to Infection.</title>
        <authorList>
            <person name="Martins L.A."/>
            <person name="Galletti M.F.B.M."/>
            <person name="Ribeiro J.M."/>
            <person name="Fujita A."/>
            <person name="Costa F.B."/>
            <person name="Labruna M.B."/>
            <person name="Daffre S."/>
            <person name="Fogaca A.C."/>
        </authorList>
    </citation>
    <scope>NUCLEOTIDE SEQUENCE</scope>
</reference>
<feature type="transmembrane region" description="Helical" evidence="1">
    <location>
        <begin position="160"/>
        <end position="179"/>
    </location>
</feature>
<dbReference type="InterPro" id="IPR018253">
    <property type="entry name" value="DnaJ_domain_CS"/>
</dbReference>
<keyword evidence="1" id="KW-0812">Transmembrane</keyword>
<organism evidence="3">
    <name type="scientific">Amblyomma aureolatum</name>
    <dbReference type="NCBI Taxonomy" id="187763"/>
    <lineage>
        <taxon>Eukaryota</taxon>
        <taxon>Metazoa</taxon>
        <taxon>Ecdysozoa</taxon>
        <taxon>Arthropoda</taxon>
        <taxon>Chelicerata</taxon>
        <taxon>Arachnida</taxon>
        <taxon>Acari</taxon>
        <taxon>Parasitiformes</taxon>
        <taxon>Ixodida</taxon>
        <taxon>Ixodoidea</taxon>
        <taxon>Ixodidae</taxon>
        <taxon>Amblyomminae</taxon>
        <taxon>Amblyomma</taxon>
    </lineage>
</organism>
<dbReference type="CDD" id="cd06257">
    <property type="entry name" value="DnaJ"/>
    <property type="match status" value="1"/>
</dbReference>
<dbReference type="InterPro" id="IPR036869">
    <property type="entry name" value="J_dom_sf"/>
</dbReference>
<name>A0A1E1WY82_9ACAR</name>
<dbReference type="PANTHER" id="PTHR44873:SF1">
    <property type="entry name" value="DNAJ HOMOLOG SUBFAMILY C MEMBER 30, MITOCHONDRIAL"/>
    <property type="match status" value="1"/>
</dbReference>
<protein>
    <submittedName>
        <fullName evidence="3">Putative chaperone protein dnaj</fullName>
    </submittedName>
</protein>
<dbReference type="AlphaFoldDB" id="A0A1E1WY82"/>